<gene>
    <name evidence="2" type="ORF">EXIGLDRAFT_763968</name>
</gene>
<evidence type="ECO:0000256" key="1">
    <source>
        <dbReference type="SAM" id="MobiDB-lite"/>
    </source>
</evidence>
<feature type="region of interest" description="Disordered" evidence="1">
    <location>
        <begin position="1"/>
        <end position="24"/>
    </location>
</feature>
<organism evidence="2 3">
    <name type="scientific">Exidia glandulosa HHB12029</name>
    <dbReference type="NCBI Taxonomy" id="1314781"/>
    <lineage>
        <taxon>Eukaryota</taxon>
        <taxon>Fungi</taxon>
        <taxon>Dikarya</taxon>
        <taxon>Basidiomycota</taxon>
        <taxon>Agaricomycotina</taxon>
        <taxon>Agaricomycetes</taxon>
        <taxon>Auriculariales</taxon>
        <taxon>Exidiaceae</taxon>
        <taxon>Exidia</taxon>
    </lineage>
</organism>
<reference evidence="2 3" key="1">
    <citation type="journal article" date="2016" name="Mol. Biol. Evol.">
        <title>Comparative Genomics of Early-Diverging Mushroom-Forming Fungi Provides Insights into the Origins of Lignocellulose Decay Capabilities.</title>
        <authorList>
            <person name="Nagy L.G."/>
            <person name="Riley R."/>
            <person name="Tritt A."/>
            <person name="Adam C."/>
            <person name="Daum C."/>
            <person name="Floudas D."/>
            <person name="Sun H."/>
            <person name="Yadav J.S."/>
            <person name="Pangilinan J."/>
            <person name="Larsson K.H."/>
            <person name="Matsuura K."/>
            <person name="Barry K."/>
            <person name="Labutti K."/>
            <person name="Kuo R."/>
            <person name="Ohm R.A."/>
            <person name="Bhattacharya S.S."/>
            <person name="Shirouzu T."/>
            <person name="Yoshinaga Y."/>
            <person name="Martin F.M."/>
            <person name="Grigoriev I.V."/>
            <person name="Hibbett D.S."/>
        </authorList>
    </citation>
    <scope>NUCLEOTIDE SEQUENCE [LARGE SCALE GENOMIC DNA]</scope>
    <source>
        <strain evidence="2 3">HHB12029</strain>
    </source>
</reference>
<dbReference type="EMBL" id="KV425924">
    <property type="protein sequence ID" value="KZV97924.1"/>
    <property type="molecule type" value="Genomic_DNA"/>
</dbReference>
<dbReference type="InParanoid" id="A0A165LJA4"/>
<sequence>MRTSVDTSTTMETPATPELSPGAVARASQPPMLPLKSSLPDELLIQVFTCECWYSGDLASAAVFKLAQTMWNAPHLRRLVWDLYVGLYIDSYAPLDIASDLDLESLLGWTALVPPEPGIHKLEIYTNVAGTTPVLACASALCAVREMSLVGPSTTSLVVIPHRSKHNR</sequence>
<evidence type="ECO:0000313" key="2">
    <source>
        <dbReference type="EMBL" id="KZV97924.1"/>
    </source>
</evidence>
<accession>A0A165LJA4</accession>
<dbReference type="Proteomes" id="UP000077266">
    <property type="component" value="Unassembled WGS sequence"/>
</dbReference>
<proteinExistence type="predicted"/>
<name>A0A165LJA4_EXIGL</name>
<feature type="compositionally biased region" description="Polar residues" evidence="1">
    <location>
        <begin position="1"/>
        <end position="13"/>
    </location>
</feature>
<protein>
    <submittedName>
        <fullName evidence="2">Uncharacterized protein</fullName>
    </submittedName>
</protein>
<keyword evidence="3" id="KW-1185">Reference proteome</keyword>
<evidence type="ECO:0000313" key="3">
    <source>
        <dbReference type="Proteomes" id="UP000077266"/>
    </source>
</evidence>
<dbReference type="AlphaFoldDB" id="A0A165LJA4"/>